<dbReference type="RefSeq" id="WP_274292257.1">
    <property type="nucleotide sequence ID" value="NZ_CP117990.1"/>
</dbReference>
<keyword evidence="1" id="KW-0614">Plasmid</keyword>
<dbReference type="EMBL" id="CP117990">
    <property type="protein sequence ID" value="WDG12046.1"/>
    <property type="molecule type" value="Genomic_DNA"/>
</dbReference>
<dbReference type="Proteomes" id="UP001219537">
    <property type="component" value="Plasmid p_1"/>
</dbReference>
<dbReference type="AlphaFoldDB" id="A0AAQ3B3C6"/>
<protein>
    <submittedName>
        <fullName evidence="1">Uncharacterized protein</fullName>
    </submittedName>
</protein>
<accession>A0AAQ3B3C6</accession>
<evidence type="ECO:0000313" key="2">
    <source>
        <dbReference type="Proteomes" id="UP001219537"/>
    </source>
</evidence>
<reference evidence="1" key="1">
    <citation type="submission" date="2023-02" db="EMBL/GenBank/DDBJ databases">
        <title>Isolation, identification, and genome analysis of Vibrio campbellii in the Penaeus vannamei larvae stage.</title>
        <authorList>
            <person name="Huang T."/>
            <person name="Zhang B."/>
        </authorList>
    </citation>
    <scope>NUCLEOTIDE SEQUENCE</scope>
    <source>
        <strain evidence="1">20220413_1</strain>
        <plasmid evidence="1">p_1</plasmid>
    </source>
</reference>
<proteinExistence type="predicted"/>
<organism evidence="1 2">
    <name type="scientific">Vibrio campbellii</name>
    <dbReference type="NCBI Taxonomy" id="680"/>
    <lineage>
        <taxon>Bacteria</taxon>
        <taxon>Pseudomonadati</taxon>
        <taxon>Pseudomonadota</taxon>
        <taxon>Gammaproteobacteria</taxon>
        <taxon>Vibrionales</taxon>
        <taxon>Vibrionaceae</taxon>
        <taxon>Vibrio</taxon>
    </lineage>
</organism>
<gene>
    <name evidence="1" type="ORF">PUN50_26880</name>
</gene>
<geneLocation type="plasmid" evidence="1 2">
    <name>p_1</name>
</geneLocation>
<sequence length="105" mass="12176">MSELKGLQARISQFGRDFQGEVYFYVKGEELPFKLDMSMVNMSLIPYLAVGLGVTMNYLSKEDHHVVNWWSFVKSPLKDEQGNLVPWSSRRIRYRQTSLPLAKCS</sequence>
<name>A0AAQ3B3C6_9VIBR</name>
<evidence type="ECO:0000313" key="1">
    <source>
        <dbReference type="EMBL" id="WDG12046.1"/>
    </source>
</evidence>